<evidence type="ECO:0000256" key="1">
    <source>
        <dbReference type="SAM" id="MobiDB-lite"/>
    </source>
</evidence>
<sequence length="650" mass="73633">MTKKRFVVGQIKEEVPESFEDSTEESDNIIFSENLSLDDVVNLIGDEVEEQSGGTSDSSGMDQQPSTSSSEEPWKLRQIKQEPLVREPEKGSTDSSTMNVQPSTLSSSSGAPWKNRQIKEEPLDEEETMEPEEQVPSRSMEQSAELVVETSDANKTSPSEKNSPGADSAIEFIAQRFEGTATFMCTTAAGIREARKFLKKMSGKLELAEMLESGDARYWEHREIEEGLSFLVEKKKGIPKKIKIKKEVDDGIQTPSPGKQKITFVSASIFADTPTYECDKKGIAEARKFLNFKASALCDKSAMHDKLDEEEEGVMGLLKTVFEEPTSEDGELIEEAIRCLKIAKDRFEAVANFEAEPVDRSEMEDGGQIEEEEGALGRDDDEAETNSDAETENSTESPGTPSTVKAEAPQEDSHGNVVEGISDSEAVRMEEVVMEDVVMEKVGVEKVVVEEHRVVEKVEKNRQQPTKNVWDRITFPNNCDSGCGDWDYGHHSNLLSSPQPDSIPEKNRRSIQERISWPFEYKYQLSDEQREKKREKRKKYWERRHAREEEMRLEQESRRNYESDDELPDENPVLHVTVPTSQDYHQPIHPPPNHRAYHRPAHHNPYSRPPPHYRQGYNHGYRQAPAPAAPWNARSRIVVPDNSKLITFSA</sequence>
<gene>
    <name evidence="2" type="primary">Cnig_chr_V.g17099</name>
    <name evidence="2" type="ORF">B9Z55_017099</name>
</gene>
<feature type="compositionally biased region" description="Polar residues" evidence="1">
    <location>
        <begin position="52"/>
        <end position="71"/>
    </location>
</feature>
<feature type="compositionally biased region" description="Acidic residues" evidence="1">
    <location>
        <begin position="364"/>
        <end position="393"/>
    </location>
</feature>
<feature type="region of interest" description="Disordered" evidence="1">
    <location>
        <begin position="41"/>
        <end position="167"/>
    </location>
</feature>
<keyword evidence="3" id="KW-1185">Reference proteome</keyword>
<dbReference type="Proteomes" id="UP000230233">
    <property type="component" value="Chromosome V"/>
</dbReference>
<feature type="compositionally biased region" description="Acidic residues" evidence="1">
    <location>
        <begin position="122"/>
        <end position="133"/>
    </location>
</feature>
<feature type="compositionally biased region" description="Basic and acidic residues" evidence="1">
    <location>
        <begin position="72"/>
        <end position="92"/>
    </location>
</feature>
<evidence type="ECO:0000313" key="3">
    <source>
        <dbReference type="Proteomes" id="UP000230233"/>
    </source>
</evidence>
<accession>A0A2G5T7L2</accession>
<dbReference type="OrthoDB" id="10495830at2759"/>
<protein>
    <submittedName>
        <fullName evidence="2">Uncharacterized protein</fullName>
    </submittedName>
</protein>
<feature type="compositionally biased region" description="Polar residues" evidence="1">
    <location>
        <begin position="93"/>
        <end position="110"/>
    </location>
</feature>
<reference evidence="3" key="1">
    <citation type="submission" date="2017-10" db="EMBL/GenBank/DDBJ databases">
        <title>Rapid genome shrinkage in a self-fertile nematode reveals novel sperm competition proteins.</title>
        <authorList>
            <person name="Yin D."/>
            <person name="Schwarz E.M."/>
            <person name="Thomas C.G."/>
            <person name="Felde R.L."/>
            <person name="Korf I.F."/>
            <person name="Cutter A.D."/>
            <person name="Schartner C.M."/>
            <person name="Ralston E.J."/>
            <person name="Meyer B.J."/>
            <person name="Haag E.S."/>
        </authorList>
    </citation>
    <scope>NUCLEOTIDE SEQUENCE [LARGE SCALE GENOMIC DNA]</scope>
    <source>
        <strain evidence="3">JU1422</strain>
    </source>
</reference>
<feature type="compositionally biased region" description="Polar residues" evidence="1">
    <location>
        <begin position="151"/>
        <end position="162"/>
    </location>
</feature>
<feature type="region of interest" description="Disordered" evidence="1">
    <location>
        <begin position="547"/>
        <end position="570"/>
    </location>
</feature>
<dbReference type="EMBL" id="PDUG01000005">
    <property type="protein sequence ID" value="PIC23375.1"/>
    <property type="molecule type" value="Genomic_DNA"/>
</dbReference>
<comment type="caution">
    <text evidence="2">The sequence shown here is derived from an EMBL/GenBank/DDBJ whole genome shotgun (WGS) entry which is preliminary data.</text>
</comment>
<feature type="region of interest" description="Disordered" evidence="1">
    <location>
        <begin position="355"/>
        <end position="423"/>
    </location>
</feature>
<feature type="compositionally biased region" description="Polar residues" evidence="1">
    <location>
        <begin position="394"/>
        <end position="403"/>
    </location>
</feature>
<dbReference type="AlphaFoldDB" id="A0A2G5T7L2"/>
<organism evidence="2 3">
    <name type="scientific">Caenorhabditis nigoni</name>
    <dbReference type="NCBI Taxonomy" id="1611254"/>
    <lineage>
        <taxon>Eukaryota</taxon>
        <taxon>Metazoa</taxon>
        <taxon>Ecdysozoa</taxon>
        <taxon>Nematoda</taxon>
        <taxon>Chromadorea</taxon>
        <taxon>Rhabditida</taxon>
        <taxon>Rhabditina</taxon>
        <taxon>Rhabditomorpha</taxon>
        <taxon>Rhabditoidea</taxon>
        <taxon>Rhabditidae</taxon>
        <taxon>Peloderinae</taxon>
        <taxon>Caenorhabditis</taxon>
    </lineage>
</organism>
<feature type="compositionally biased region" description="Basic and acidic residues" evidence="1">
    <location>
        <begin position="547"/>
        <end position="562"/>
    </location>
</feature>
<proteinExistence type="predicted"/>
<evidence type="ECO:0000313" key="2">
    <source>
        <dbReference type="EMBL" id="PIC23375.1"/>
    </source>
</evidence>
<name>A0A2G5T7L2_9PELO</name>